<dbReference type="AlphaFoldDB" id="A0A918CUZ3"/>
<reference evidence="1" key="2">
    <citation type="submission" date="2020-09" db="EMBL/GenBank/DDBJ databases">
        <authorList>
            <person name="Sun Q."/>
            <person name="Zhou Y."/>
        </authorList>
    </citation>
    <scope>NUCLEOTIDE SEQUENCE</scope>
    <source>
        <strain evidence="1">CGMCC 4.7110</strain>
    </source>
</reference>
<comment type="caution">
    <text evidence="1">The sequence shown here is derived from an EMBL/GenBank/DDBJ whole genome shotgun (WGS) entry which is preliminary data.</text>
</comment>
<dbReference type="RefSeq" id="WP_308426551.1">
    <property type="nucleotide sequence ID" value="NZ_BMML01000020.1"/>
</dbReference>
<organism evidence="1 2">
    <name type="scientific">Streptomyces fuscichromogenes</name>
    <dbReference type="NCBI Taxonomy" id="1324013"/>
    <lineage>
        <taxon>Bacteria</taxon>
        <taxon>Bacillati</taxon>
        <taxon>Actinomycetota</taxon>
        <taxon>Actinomycetes</taxon>
        <taxon>Kitasatosporales</taxon>
        <taxon>Streptomycetaceae</taxon>
        <taxon>Streptomyces</taxon>
    </lineage>
</organism>
<dbReference type="Proteomes" id="UP000653411">
    <property type="component" value="Unassembled WGS sequence"/>
</dbReference>
<proteinExistence type="predicted"/>
<dbReference type="EMBL" id="BMML01000020">
    <property type="protein sequence ID" value="GGN32076.1"/>
    <property type="molecule type" value="Genomic_DNA"/>
</dbReference>
<accession>A0A918CUZ3</accession>
<reference evidence="1" key="1">
    <citation type="journal article" date="2014" name="Int. J. Syst. Evol. Microbiol.">
        <title>Complete genome sequence of Corynebacterium casei LMG S-19264T (=DSM 44701T), isolated from a smear-ripened cheese.</title>
        <authorList>
            <consortium name="US DOE Joint Genome Institute (JGI-PGF)"/>
            <person name="Walter F."/>
            <person name="Albersmeier A."/>
            <person name="Kalinowski J."/>
            <person name="Ruckert C."/>
        </authorList>
    </citation>
    <scope>NUCLEOTIDE SEQUENCE</scope>
    <source>
        <strain evidence="1">CGMCC 4.7110</strain>
    </source>
</reference>
<keyword evidence="2" id="KW-1185">Reference proteome</keyword>
<gene>
    <name evidence="1" type="ORF">GCM10011578_070490</name>
</gene>
<name>A0A918CUZ3_9ACTN</name>
<sequence length="177" mass="18744">MALADGLGVLVAPADALGDLVAPGAADAVHEGRPVRSAFQGRPQLASFHHSFWFHELFVALFSALSDRRPPLSGQLVQAMAADGMPTVPTATAAMTIRRYCVFLRCLPMRNPLLSCGGVLRLVILRKPSQGAQRAAVLARLVGSAGLCHVRGARWSGLRGAEKSCRPVRIPVCAQNG</sequence>
<evidence type="ECO:0000313" key="2">
    <source>
        <dbReference type="Proteomes" id="UP000653411"/>
    </source>
</evidence>
<evidence type="ECO:0000313" key="1">
    <source>
        <dbReference type="EMBL" id="GGN32076.1"/>
    </source>
</evidence>
<protein>
    <submittedName>
        <fullName evidence="1">Uncharacterized protein</fullName>
    </submittedName>
</protein>